<dbReference type="PANTHER" id="PTHR11776">
    <property type="entry name" value="ADENINE PHOSPHORIBOSYLTRANSFERASE"/>
    <property type="match status" value="1"/>
</dbReference>
<keyword evidence="9" id="KW-0808">Transferase</keyword>
<dbReference type="InterPro" id="IPR000836">
    <property type="entry name" value="PRTase_dom"/>
</dbReference>
<feature type="compositionally biased region" description="Basic and acidic residues" evidence="11">
    <location>
        <begin position="233"/>
        <end position="248"/>
    </location>
</feature>
<dbReference type="GO" id="GO:0003999">
    <property type="term" value="F:adenine phosphoribosyltransferase activity"/>
    <property type="evidence" value="ECO:0007669"/>
    <property type="project" value="UniProtKB-EC"/>
</dbReference>
<evidence type="ECO:0000256" key="7">
    <source>
        <dbReference type="ARBA" id="ARBA00022490"/>
    </source>
</evidence>
<dbReference type="Ensembl" id="ENSAZOT00000008219.1">
    <property type="protein sequence ID" value="ENSAZOP00000007705.1"/>
    <property type="gene ID" value="ENSAZOG00000004903.1"/>
</dbReference>
<name>A0A8B9UDF9_9AVES</name>
<keyword evidence="8" id="KW-0328">Glycosyltransferase</keyword>
<evidence type="ECO:0000313" key="14">
    <source>
        <dbReference type="Proteomes" id="UP000694549"/>
    </source>
</evidence>
<dbReference type="CDD" id="cd06223">
    <property type="entry name" value="PRTases_typeI"/>
    <property type="match status" value="1"/>
</dbReference>
<comment type="catalytic activity">
    <reaction evidence="1">
        <text>AMP + diphosphate = 5-phospho-alpha-D-ribose 1-diphosphate + adenine</text>
        <dbReference type="Rhea" id="RHEA:16609"/>
        <dbReference type="ChEBI" id="CHEBI:16708"/>
        <dbReference type="ChEBI" id="CHEBI:33019"/>
        <dbReference type="ChEBI" id="CHEBI:58017"/>
        <dbReference type="ChEBI" id="CHEBI:456215"/>
        <dbReference type="EC" id="2.4.2.7"/>
    </reaction>
</comment>
<dbReference type="InterPro" id="IPR029057">
    <property type="entry name" value="PRTase-like"/>
</dbReference>
<feature type="compositionally biased region" description="Polar residues" evidence="11">
    <location>
        <begin position="217"/>
        <end position="229"/>
    </location>
</feature>
<reference evidence="13" key="1">
    <citation type="submission" date="2025-05" db="UniProtKB">
        <authorList>
            <consortium name="Ensembl"/>
        </authorList>
    </citation>
    <scope>IDENTIFICATION</scope>
</reference>
<evidence type="ECO:0000256" key="5">
    <source>
        <dbReference type="ARBA" id="ARBA00011738"/>
    </source>
</evidence>
<evidence type="ECO:0000256" key="6">
    <source>
        <dbReference type="ARBA" id="ARBA00011893"/>
    </source>
</evidence>
<keyword evidence="10" id="KW-0660">Purine salvage</keyword>
<dbReference type="GO" id="GO:0005737">
    <property type="term" value="C:cytoplasm"/>
    <property type="evidence" value="ECO:0007669"/>
    <property type="project" value="UniProtKB-SubCell"/>
</dbReference>
<organism evidence="13 14">
    <name type="scientific">Anas zonorhyncha</name>
    <name type="common">Eastern spot-billed duck</name>
    <dbReference type="NCBI Taxonomy" id="75864"/>
    <lineage>
        <taxon>Eukaryota</taxon>
        <taxon>Metazoa</taxon>
        <taxon>Chordata</taxon>
        <taxon>Craniata</taxon>
        <taxon>Vertebrata</taxon>
        <taxon>Euteleostomi</taxon>
        <taxon>Archelosauria</taxon>
        <taxon>Archosauria</taxon>
        <taxon>Dinosauria</taxon>
        <taxon>Saurischia</taxon>
        <taxon>Theropoda</taxon>
        <taxon>Coelurosauria</taxon>
        <taxon>Aves</taxon>
        <taxon>Neognathae</taxon>
        <taxon>Galloanserae</taxon>
        <taxon>Anseriformes</taxon>
        <taxon>Anatidae</taxon>
        <taxon>Anatinae</taxon>
        <taxon>Anas</taxon>
    </lineage>
</organism>
<dbReference type="EC" id="2.4.2.7" evidence="6"/>
<evidence type="ECO:0000313" key="13">
    <source>
        <dbReference type="Ensembl" id="ENSAZOP00000007721.1"/>
    </source>
</evidence>
<dbReference type="Proteomes" id="UP000694549">
    <property type="component" value="Unplaced"/>
</dbReference>
<evidence type="ECO:0000259" key="12">
    <source>
        <dbReference type="Pfam" id="PF00156"/>
    </source>
</evidence>
<protein>
    <recommendedName>
        <fullName evidence="6">adenine phosphoribosyltransferase</fullName>
        <ecNumber evidence="6">2.4.2.7</ecNumber>
    </recommendedName>
</protein>
<dbReference type="FunFam" id="3.40.50.2020:FF:000069">
    <property type="entry name" value="Zgc:174895"/>
    <property type="match status" value="1"/>
</dbReference>
<accession>A0A8B9UDF9</accession>
<evidence type="ECO:0000256" key="10">
    <source>
        <dbReference type="ARBA" id="ARBA00022726"/>
    </source>
</evidence>
<comment type="subunit">
    <text evidence="5">Homodimer.</text>
</comment>
<feature type="region of interest" description="Disordered" evidence="11">
    <location>
        <begin position="124"/>
        <end position="163"/>
    </location>
</feature>
<dbReference type="Pfam" id="PF00156">
    <property type="entry name" value="Pribosyltran"/>
    <property type="match status" value="1"/>
</dbReference>
<evidence type="ECO:0000256" key="1">
    <source>
        <dbReference type="ARBA" id="ARBA00000868"/>
    </source>
</evidence>
<evidence type="ECO:0000256" key="11">
    <source>
        <dbReference type="SAM" id="MobiDB-lite"/>
    </source>
</evidence>
<evidence type="ECO:0000256" key="2">
    <source>
        <dbReference type="ARBA" id="ARBA00004496"/>
    </source>
</evidence>
<comment type="similarity">
    <text evidence="4">Belongs to the purine/pyrimidine phosphoribosyltransferase family.</text>
</comment>
<sequence length="606" mass="64116">MAQYGRAQLGMAWHGTAQINRARHSMVWQGAAWHGIAWHSSAWHGMVWHGLAWHSLAWHGMVELSMALLGTAWHGMAWCGMVRLGMAVLGTARHGTALHAPVGTAQLGSSRCILCQCSQREQCSSPTPQGASPRSPSHAPPWPQRTRGAAAPSGAVPWAGRRRGRCSPQLNGAFPGVCAQPGLAAPNKAAKGSSPLAGSPLPKPICSQDAQPGRCSQRLTGQDGAQSPSGDVHGLKKPKDPKKLHPEHGSAMSKPHTHGMLCTPCPGTSGCWGHACRGVTPPVLPLGARHRHGSCLAPAQVPAGRGCWQGARHCGAAPAQLLLSVTVLGPRDSPAPLGLTAGTQVRSPAQGCGVCTGKLGCVGGNRGVYGEIGVCTGKLGCPEPWGALQCVGLTPLHTRSPPVLTVLLSPRMDLSHVPATREKGWYLALMAPNTKGPNYAWLDPSRLYCHPQALQDCVADLLQPFQGDPIDLVAGIDAMGFILGAAVATALRKGFLAIRKAGHLCVETLSEPYTDYSGREKVMEVRTDTVSPGLRVLLVDQWVETGGTMRAAIRLVERLGGVVAGVAAVCIEDSEGARWIRERYKCAHCVPPRLQPRFDHHQTGWE</sequence>
<dbReference type="PANTHER" id="PTHR11776:SF7">
    <property type="entry name" value="PHOSPHORIBOSYLTRANSFERASE DOMAIN-CONTAINING PROTEIN"/>
    <property type="match status" value="1"/>
</dbReference>
<comment type="subcellular location">
    <subcellularLocation>
        <location evidence="2">Cytoplasm</location>
    </subcellularLocation>
</comment>
<evidence type="ECO:0000256" key="8">
    <source>
        <dbReference type="ARBA" id="ARBA00022676"/>
    </source>
</evidence>
<dbReference type="Ensembl" id="ENSAZOT00000008238.1">
    <property type="protein sequence ID" value="ENSAZOP00000007721.1"/>
    <property type="gene ID" value="ENSAZOG00000004903.1"/>
</dbReference>
<evidence type="ECO:0000256" key="4">
    <source>
        <dbReference type="ARBA" id="ARBA00008391"/>
    </source>
</evidence>
<feature type="region of interest" description="Disordered" evidence="11">
    <location>
        <begin position="186"/>
        <end position="255"/>
    </location>
</feature>
<dbReference type="GO" id="GO:0006166">
    <property type="term" value="P:purine ribonucleoside salvage"/>
    <property type="evidence" value="ECO:0007669"/>
    <property type="project" value="UniProtKB-KW"/>
</dbReference>
<evidence type="ECO:0000256" key="3">
    <source>
        <dbReference type="ARBA" id="ARBA00004659"/>
    </source>
</evidence>
<keyword evidence="14" id="KW-1185">Reference proteome</keyword>
<dbReference type="SUPFAM" id="SSF53271">
    <property type="entry name" value="PRTase-like"/>
    <property type="match status" value="1"/>
</dbReference>
<evidence type="ECO:0000256" key="9">
    <source>
        <dbReference type="ARBA" id="ARBA00022679"/>
    </source>
</evidence>
<feature type="compositionally biased region" description="Polar residues" evidence="11">
    <location>
        <begin position="124"/>
        <end position="135"/>
    </location>
</feature>
<keyword evidence="7" id="KW-0963">Cytoplasm</keyword>
<feature type="domain" description="Phosphoribosyltransferase" evidence="12">
    <location>
        <begin position="468"/>
        <end position="587"/>
    </location>
</feature>
<dbReference type="Gene3D" id="3.40.50.2020">
    <property type="match status" value="1"/>
</dbReference>
<comment type="pathway">
    <text evidence="3">Purine metabolism; AMP biosynthesis via salvage pathway; AMP from adenine: step 1/1.</text>
</comment>
<proteinExistence type="inferred from homology"/>
<dbReference type="InterPro" id="IPR050120">
    <property type="entry name" value="Adenine_PRTase"/>
</dbReference>
<dbReference type="AlphaFoldDB" id="A0A8B9UDF9"/>